<evidence type="ECO:0000313" key="13">
    <source>
        <dbReference type="EMBL" id="AID54836.1"/>
    </source>
</evidence>
<dbReference type="Gene3D" id="1.20.120.220">
    <property type="entry name" value="ATP synthase, F0 complex, subunit A"/>
    <property type="match status" value="1"/>
</dbReference>
<organism evidence="13">
    <name type="scientific">Hoplopleura kitti</name>
    <dbReference type="NCBI Taxonomy" id="1511644"/>
    <lineage>
        <taxon>Eukaryota</taxon>
        <taxon>Metazoa</taxon>
        <taxon>Ecdysozoa</taxon>
        <taxon>Arthropoda</taxon>
        <taxon>Hexapoda</taxon>
        <taxon>Insecta</taxon>
        <taxon>Pterygota</taxon>
        <taxon>Neoptera</taxon>
        <taxon>Paraneoptera</taxon>
        <taxon>Psocodea</taxon>
        <taxon>Troctomorpha</taxon>
        <taxon>Phthiraptera</taxon>
        <taxon>Anoplura</taxon>
        <taxon>Hoplopleuridae</taxon>
        <taxon>Hoplopleura</taxon>
    </lineage>
</organism>
<geneLocation type="mitochondrion" evidence="13"/>
<evidence type="ECO:0000256" key="1">
    <source>
        <dbReference type="ARBA" id="ARBA00004141"/>
    </source>
</evidence>
<evidence type="ECO:0000256" key="8">
    <source>
        <dbReference type="ARBA" id="ARBA00023065"/>
    </source>
</evidence>
<evidence type="ECO:0000256" key="7">
    <source>
        <dbReference type="ARBA" id="ARBA00022989"/>
    </source>
</evidence>
<dbReference type="InterPro" id="IPR023011">
    <property type="entry name" value="ATP_synth_F0_asu_AS"/>
</dbReference>
<keyword evidence="4" id="KW-0138">CF(0)</keyword>
<dbReference type="PANTHER" id="PTHR11410">
    <property type="entry name" value="ATP SYNTHASE SUBUNIT A"/>
    <property type="match status" value="1"/>
</dbReference>
<protein>
    <recommendedName>
        <fullName evidence="11">ATP synthase subunit a</fullName>
    </recommendedName>
</protein>
<dbReference type="GO" id="GO:0005743">
    <property type="term" value="C:mitochondrial inner membrane"/>
    <property type="evidence" value="ECO:0007669"/>
    <property type="project" value="UniProtKB-SubCell"/>
</dbReference>
<keyword evidence="13" id="KW-0496">Mitochondrion</keyword>
<reference evidence="13" key="2">
    <citation type="submission" date="2014-03" db="EMBL/GenBank/DDBJ databases">
        <authorList>
            <person name="Dong W.-G."/>
            <person name="Song S."/>
            <person name="Guo X.-G."/>
            <person name="Jin D.-C."/>
            <person name="Yang Q."/>
            <person name="Barker S.C."/>
            <person name="Shao R."/>
        </authorList>
    </citation>
    <scope>NUCLEOTIDE SEQUENCE</scope>
    <source>
        <strain evidence="13">Sample #344</strain>
    </source>
</reference>
<reference evidence="13" key="1">
    <citation type="journal article" date="2014" name="BMC Genomics">
        <title>Fragmented mitochondrial genomes are present in both major clades of the blood-sucking lice (suborder Anoplura): evidence from two Hoplopleura rodent lice (family Hoplopleuridae).</title>
        <authorList>
            <person name="Dong W.G."/>
            <person name="Song S."/>
            <person name="Guo X.G."/>
            <person name="Jin D.C."/>
            <person name="Yang Q."/>
            <person name="Barker S.C."/>
            <person name="Shao R."/>
        </authorList>
    </citation>
    <scope>NUCLEOTIDE SEQUENCE</scope>
    <source>
        <strain evidence="13">Sample #344</strain>
    </source>
</reference>
<feature type="transmembrane region" description="Helical" evidence="12">
    <location>
        <begin position="61"/>
        <end position="85"/>
    </location>
</feature>
<dbReference type="EMBL" id="KJ648939">
    <property type="protein sequence ID" value="AID54836.1"/>
    <property type="molecule type" value="Genomic_DNA"/>
</dbReference>
<dbReference type="GO" id="GO:0046933">
    <property type="term" value="F:proton-transporting ATP synthase activity, rotational mechanism"/>
    <property type="evidence" value="ECO:0007669"/>
    <property type="project" value="TreeGrafter"/>
</dbReference>
<evidence type="ECO:0000256" key="3">
    <source>
        <dbReference type="ARBA" id="ARBA00022448"/>
    </source>
</evidence>
<keyword evidence="5 12" id="KW-0812">Transmembrane</keyword>
<gene>
    <name evidence="13" type="primary">atp6</name>
</gene>
<evidence type="ECO:0000256" key="2">
    <source>
        <dbReference type="ARBA" id="ARBA00006810"/>
    </source>
</evidence>
<feature type="transmembrane region" description="Helical" evidence="12">
    <location>
        <begin position="179"/>
        <end position="212"/>
    </location>
</feature>
<keyword evidence="7 12" id="KW-1133">Transmembrane helix</keyword>
<evidence type="ECO:0000256" key="4">
    <source>
        <dbReference type="ARBA" id="ARBA00022547"/>
    </source>
</evidence>
<name>A0A075EB36_9NEOP</name>
<dbReference type="AlphaFoldDB" id="A0A075EB36"/>
<comment type="subcellular location">
    <subcellularLocation>
        <location evidence="1">Membrane</location>
        <topology evidence="1">Multi-pass membrane protein</topology>
    </subcellularLocation>
    <subcellularLocation>
        <location evidence="11">Mitochondrion inner membrane</location>
        <topology evidence="11">Multi-pass membrane protein</topology>
    </subcellularLocation>
</comment>
<proteinExistence type="inferred from homology"/>
<comment type="similarity">
    <text evidence="2">Belongs to the ATPase A chain family.</text>
</comment>
<dbReference type="SUPFAM" id="SSF81336">
    <property type="entry name" value="F1F0 ATP synthase subunit A"/>
    <property type="match status" value="1"/>
</dbReference>
<dbReference type="InterPro" id="IPR000568">
    <property type="entry name" value="ATP_synth_F0_asu"/>
</dbReference>
<feature type="transmembrane region" description="Helical" evidence="12">
    <location>
        <begin position="126"/>
        <end position="144"/>
    </location>
</feature>
<dbReference type="Pfam" id="PF00119">
    <property type="entry name" value="ATP-synt_A"/>
    <property type="match status" value="1"/>
</dbReference>
<evidence type="ECO:0000256" key="5">
    <source>
        <dbReference type="ARBA" id="ARBA00022692"/>
    </source>
</evidence>
<dbReference type="PRINTS" id="PR00123">
    <property type="entry name" value="ATPASEA"/>
</dbReference>
<keyword evidence="6" id="KW-0375">Hydrogen ion transport</keyword>
<sequence>MMSSLMSVFDPSSSLFYVILPLKELTQLSLLVVLSSWLWPIMSGMGCLVNLCFKWAKGASFGFLLCWLFQFILLTNLMGMLPMAYTFSSSLQFSLGLSVSLWLGGVLYALTVSVERVLAHLCPEGVEGVMSLFLVVIELTSLFIRPMSLGIRLMANLTAGHMIMALCESGFSLQHSSIASVFSLISLCLISLFETAVAVVQAYIFVSLIYLYWEES</sequence>
<dbReference type="CDD" id="cd00310">
    <property type="entry name" value="ATP-synt_Fo_a_6"/>
    <property type="match status" value="1"/>
</dbReference>
<evidence type="ECO:0000256" key="9">
    <source>
        <dbReference type="ARBA" id="ARBA00023136"/>
    </source>
</evidence>
<evidence type="ECO:0000256" key="11">
    <source>
        <dbReference type="RuleBase" id="RU004450"/>
    </source>
</evidence>
<dbReference type="NCBIfam" id="TIGR01131">
    <property type="entry name" value="ATP_synt_6_or_A"/>
    <property type="match status" value="1"/>
</dbReference>
<evidence type="ECO:0000256" key="6">
    <source>
        <dbReference type="ARBA" id="ARBA00022781"/>
    </source>
</evidence>
<dbReference type="PROSITE" id="PS00449">
    <property type="entry name" value="ATPASE_A"/>
    <property type="match status" value="1"/>
</dbReference>
<dbReference type="PANTHER" id="PTHR11410:SF0">
    <property type="entry name" value="ATP SYNTHASE SUBUNIT A"/>
    <property type="match status" value="1"/>
</dbReference>
<dbReference type="InterPro" id="IPR045083">
    <property type="entry name" value="ATP_synth_F0_asu_bact/mt"/>
</dbReference>
<feature type="transmembrane region" description="Helical" evidence="12">
    <location>
        <begin position="28"/>
        <end position="49"/>
    </location>
</feature>
<dbReference type="InterPro" id="IPR035908">
    <property type="entry name" value="F0_ATP_A_sf"/>
</dbReference>
<evidence type="ECO:0000256" key="10">
    <source>
        <dbReference type="ARBA" id="ARBA00023310"/>
    </source>
</evidence>
<keyword evidence="3" id="KW-0813">Transport</keyword>
<accession>A0A075EB36</accession>
<keyword evidence="9 12" id="KW-0472">Membrane</keyword>
<evidence type="ECO:0000256" key="12">
    <source>
        <dbReference type="SAM" id="Phobius"/>
    </source>
</evidence>
<dbReference type="GO" id="GO:0045259">
    <property type="term" value="C:proton-transporting ATP synthase complex"/>
    <property type="evidence" value="ECO:0007669"/>
    <property type="project" value="UniProtKB-KW"/>
</dbReference>
<feature type="transmembrane region" description="Helical" evidence="12">
    <location>
        <begin position="91"/>
        <end position="114"/>
    </location>
</feature>
<keyword evidence="10" id="KW-0066">ATP synthesis</keyword>
<keyword evidence="8" id="KW-0406">Ion transport</keyword>